<reference evidence="1" key="1">
    <citation type="journal article" date="2015" name="Nature">
        <title>Complex archaea that bridge the gap between prokaryotes and eukaryotes.</title>
        <authorList>
            <person name="Spang A."/>
            <person name="Saw J.H."/>
            <person name="Jorgensen S.L."/>
            <person name="Zaremba-Niedzwiedzka K."/>
            <person name="Martijn J."/>
            <person name="Lind A.E."/>
            <person name="van Eijk R."/>
            <person name="Schleper C."/>
            <person name="Guy L."/>
            <person name="Ettema T.J."/>
        </authorList>
    </citation>
    <scope>NUCLEOTIDE SEQUENCE</scope>
</reference>
<gene>
    <name evidence="1" type="ORF">LCGC14_3043420</name>
</gene>
<sequence>VNVDITDLKIGRDATFIPPFKSNLNWKTDSSGLI</sequence>
<organism evidence="1">
    <name type="scientific">marine sediment metagenome</name>
    <dbReference type="NCBI Taxonomy" id="412755"/>
    <lineage>
        <taxon>unclassified sequences</taxon>
        <taxon>metagenomes</taxon>
        <taxon>ecological metagenomes</taxon>
    </lineage>
</organism>
<evidence type="ECO:0000313" key="1">
    <source>
        <dbReference type="EMBL" id="KKK40573.1"/>
    </source>
</evidence>
<dbReference type="EMBL" id="LAZR01070464">
    <property type="protein sequence ID" value="KKK40573.1"/>
    <property type="molecule type" value="Genomic_DNA"/>
</dbReference>
<comment type="caution">
    <text evidence="1">The sequence shown here is derived from an EMBL/GenBank/DDBJ whole genome shotgun (WGS) entry which is preliminary data.</text>
</comment>
<feature type="non-terminal residue" evidence="1">
    <location>
        <position position="1"/>
    </location>
</feature>
<proteinExistence type="predicted"/>
<protein>
    <submittedName>
        <fullName evidence="1">Uncharacterized protein</fullName>
    </submittedName>
</protein>
<dbReference type="AlphaFoldDB" id="A0A0F8V7P6"/>
<name>A0A0F8V7P6_9ZZZZ</name>
<accession>A0A0F8V7P6</accession>